<evidence type="ECO:0000313" key="2">
    <source>
        <dbReference type="Proteomes" id="UP001310594"/>
    </source>
</evidence>
<dbReference type="EMBL" id="JAVRQU010000007">
    <property type="protein sequence ID" value="KAK5700490.1"/>
    <property type="molecule type" value="Genomic_DNA"/>
</dbReference>
<sequence>MADPNSSFDSEAVARIDATTHRNAFQIFGDELPETLQTNTFATATFQDHLTNLQRAQIISSGPIDSPMRGLDHDDEMEYQNAMRRSGNRMAPPGRVLLSNGTNGFGWATEVSRRFTRGAIADESNQRLLTSFLTNHDLIRHVETRTSALQPDSEVTRPRAFVANYPRTFQVQLERFRNGLREMGGYCWMIEEGRQVDLTVAVVGGPFFILACQGREAIIPLPGRYDAQSEPIVIENGLLWADSDW</sequence>
<dbReference type="Proteomes" id="UP001310594">
    <property type="component" value="Unassembled WGS sequence"/>
</dbReference>
<name>A0AAN7W6G1_9PEZI</name>
<organism evidence="1 2">
    <name type="scientific">Elasticomyces elasticus</name>
    <dbReference type="NCBI Taxonomy" id="574655"/>
    <lineage>
        <taxon>Eukaryota</taxon>
        <taxon>Fungi</taxon>
        <taxon>Dikarya</taxon>
        <taxon>Ascomycota</taxon>
        <taxon>Pezizomycotina</taxon>
        <taxon>Dothideomycetes</taxon>
        <taxon>Dothideomycetidae</taxon>
        <taxon>Mycosphaerellales</taxon>
        <taxon>Teratosphaeriaceae</taxon>
        <taxon>Elasticomyces</taxon>
    </lineage>
</organism>
<comment type="caution">
    <text evidence="1">The sequence shown here is derived from an EMBL/GenBank/DDBJ whole genome shotgun (WGS) entry which is preliminary data.</text>
</comment>
<protein>
    <submittedName>
        <fullName evidence="1">Uncharacterized protein</fullName>
    </submittedName>
</protein>
<reference evidence="1" key="1">
    <citation type="submission" date="2023-08" db="EMBL/GenBank/DDBJ databases">
        <title>Black Yeasts Isolated from many extreme environments.</title>
        <authorList>
            <person name="Coleine C."/>
            <person name="Stajich J.E."/>
            <person name="Selbmann L."/>
        </authorList>
    </citation>
    <scope>NUCLEOTIDE SEQUENCE</scope>
    <source>
        <strain evidence="1">CCFEE 5810</strain>
    </source>
</reference>
<dbReference type="AlphaFoldDB" id="A0AAN7W6G1"/>
<accession>A0AAN7W6G1</accession>
<gene>
    <name evidence="1" type="ORF">LTR97_005007</name>
</gene>
<proteinExistence type="predicted"/>
<evidence type="ECO:0000313" key="1">
    <source>
        <dbReference type="EMBL" id="KAK5700490.1"/>
    </source>
</evidence>